<dbReference type="Proteomes" id="UP000034048">
    <property type="component" value="Unassembled WGS sequence"/>
</dbReference>
<feature type="non-terminal residue" evidence="1">
    <location>
        <position position="25"/>
    </location>
</feature>
<proteinExistence type="predicted"/>
<dbReference type="EMBL" id="LBWS01000010">
    <property type="protein sequence ID" value="KKR15053.1"/>
    <property type="molecule type" value="Genomic_DNA"/>
</dbReference>
<dbReference type="AlphaFoldDB" id="A0A0G0NHR7"/>
<accession>A0A0G0NHR7</accession>
<evidence type="ECO:0000313" key="1">
    <source>
        <dbReference type="EMBL" id="KKR15053.1"/>
    </source>
</evidence>
<reference evidence="1 2" key="1">
    <citation type="journal article" date="2015" name="Nature">
        <title>rRNA introns, odd ribosomes, and small enigmatic genomes across a large radiation of phyla.</title>
        <authorList>
            <person name="Brown C.T."/>
            <person name="Hug L.A."/>
            <person name="Thomas B.C."/>
            <person name="Sharon I."/>
            <person name="Castelle C.J."/>
            <person name="Singh A."/>
            <person name="Wilkins M.J."/>
            <person name="Williams K.H."/>
            <person name="Banfield J.F."/>
        </authorList>
    </citation>
    <scope>NUCLEOTIDE SEQUENCE [LARGE SCALE GENOMIC DNA]</scope>
</reference>
<protein>
    <submittedName>
        <fullName evidence="1">Uncharacterized protein</fullName>
    </submittedName>
</protein>
<gene>
    <name evidence="1" type="ORF">UT42_C0010G0001</name>
</gene>
<evidence type="ECO:0000313" key="2">
    <source>
        <dbReference type="Proteomes" id="UP000034048"/>
    </source>
</evidence>
<name>A0A0G0NHR7_9BACT</name>
<organism evidence="1 2">
    <name type="scientific">Candidatus Falkowbacteria bacterium GW2011_GWA2_39_24</name>
    <dbReference type="NCBI Taxonomy" id="1618634"/>
    <lineage>
        <taxon>Bacteria</taxon>
        <taxon>Candidatus Falkowiibacteriota</taxon>
    </lineage>
</organism>
<comment type="caution">
    <text evidence="1">The sequence shown here is derived from an EMBL/GenBank/DDBJ whole genome shotgun (WGS) entry which is preliminary data.</text>
</comment>
<sequence length="25" mass="2989">MIERIERLKRDSAPVLEKYQVKKSA</sequence>